<name>A0ABU7D661_9TELE</name>
<evidence type="ECO:0000313" key="2">
    <source>
        <dbReference type="Proteomes" id="UP001352852"/>
    </source>
</evidence>
<keyword evidence="2" id="KW-1185">Reference proteome</keyword>
<protein>
    <submittedName>
        <fullName evidence="1">Uncharacterized protein</fullName>
    </submittedName>
</protein>
<reference evidence="1 2" key="1">
    <citation type="submission" date="2021-06" db="EMBL/GenBank/DDBJ databases">
        <authorList>
            <person name="Palmer J.M."/>
        </authorList>
    </citation>
    <scope>NUCLEOTIDE SEQUENCE [LARGE SCALE GENOMIC DNA]</scope>
    <source>
        <strain evidence="1 2">CL_MEX2019</strain>
        <tissue evidence="1">Muscle</tissue>
    </source>
</reference>
<organism evidence="1 2">
    <name type="scientific">Characodon lateralis</name>
    <dbReference type="NCBI Taxonomy" id="208331"/>
    <lineage>
        <taxon>Eukaryota</taxon>
        <taxon>Metazoa</taxon>
        <taxon>Chordata</taxon>
        <taxon>Craniata</taxon>
        <taxon>Vertebrata</taxon>
        <taxon>Euteleostomi</taxon>
        <taxon>Actinopterygii</taxon>
        <taxon>Neopterygii</taxon>
        <taxon>Teleostei</taxon>
        <taxon>Neoteleostei</taxon>
        <taxon>Acanthomorphata</taxon>
        <taxon>Ovalentaria</taxon>
        <taxon>Atherinomorphae</taxon>
        <taxon>Cyprinodontiformes</taxon>
        <taxon>Goodeidae</taxon>
        <taxon>Characodon</taxon>
    </lineage>
</organism>
<comment type="caution">
    <text evidence="1">The sequence shown here is derived from an EMBL/GenBank/DDBJ whole genome shotgun (WGS) entry which is preliminary data.</text>
</comment>
<dbReference type="Proteomes" id="UP001352852">
    <property type="component" value="Unassembled WGS sequence"/>
</dbReference>
<sequence length="68" mass="7906">MSCTCPFSSTSRQRQLAVKWLAAGRHTTDSDRFSEELSKNVPSFVIEEQLYERFYDSFITAEVENVYC</sequence>
<evidence type="ECO:0000313" key="1">
    <source>
        <dbReference type="EMBL" id="MED6270668.1"/>
    </source>
</evidence>
<accession>A0ABU7D661</accession>
<gene>
    <name evidence="1" type="ORF">CHARACLAT_012774</name>
</gene>
<dbReference type="EMBL" id="JAHUTJ010017287">
    <property type="protein sequence ID" value="MED6270668.1"/>
    <property type="molecule type" value="Genomic_DNA"/>
</dbReference>
<proteinExistence type="predicted"/>